<dbReference type="GO" id="GO:0006284">
    <property type="term" value="P:base-excision repair"/>
    <property type="evidence" value="ECO:0007669"/>
    <property type="project" value="InterPro"/>
</dbReference>
<name>A0A974WFG8_9BACT</name>
<dbReference type="HAMAP" id="MF_00527">
    <property type="entry name" value="3MGH"/>
    <property type="match status" value="1"/>
</dbReference>
<accession>A0A974WFG8</accession>
<evidence type="ECO:0000313" key="6">
    <source>
        <dbReference type="EMBL" id="QSE96533.1"/>
    </source>
</evidence>
<dbReference type="PANTHER" id="PTHR10429:SF0">
    <property type="entry name" value="DNA-3-METHYLADENINE GLYCOSYLASE"/>
    <property type="match status" value="1"/>
</dbReference>
<gene>
    <name evidence="6" type="ORF">JR347_13105</name>
</gene>
<dbReference type="KEGG" id="fuv:JR347_13105"/>
<evidence type="ECO:0000256" key="1">
    <source>
        <dbReference type="ARBA" id="ARBA00009232"/>
    </source>
</evidence>
<dbReference type="GO" id="GO:0003905">
    <property type="term" value="F:alkylbase DNA N-glycosylase activity"/>
    <property type="evidence" value="ECO:0007669"/>
    <property type="project" value="InterPro"/>
</dbReference>
<evidence type="ECO:0000256" key="2">
    <source>
        <dbReference type="ARBA" id="ARBA00022763"/>
    </source>
</evidence>
<keyword evidence="3 5" id="KW-0378">Hydrolase</keyword>
<dbReference type="Gene3D" id="3.10.300.10">
    <property type="entry name" value="Methylpurine-DNA glycosylase (MPG)"/>
    <property type="match status" value="1"/>
</dbReference>
<keyword evidence="2 5" id="KW-0227">DNA damage</keyword>
<dbReference type="InterPro" id="IPR003180">
    <property type="entry name" value="MPG"/>
</dbReference>
<dbReference type="RefSeq" id="WP_205721047.1">
    <property type="nucleotide sequence ID" value="NZ_CP070608.1"/>
</dbReference>
<evidence type="ECO:0000313" key="7">
    <source>
        <dbReference type="Proteomes" id="UP000662783"/>
    </source>
</evidence>
<dbReference type="InterPro" id="IPR036995">
    <property type="entry name" value="MPG_sf"/>
</dbReference>
<dbReference type="SUPFAM" id="SSF50486">
    <property type="entry name" value="FMT C-terminal domain-like"/>
    <property type="match status" value="1"/>
</dbReference>
<dbReference type="AlphaFoldDB" id="A0A974WFG8"/>
<evidence type="ECO:0000256" key="4">
    <source>
        <dbReference type="ARBA" id="ARBA00023204"/>
    </source>
</evidence>
<reference evidence="6" key="1">
    <citation type="submission" date="2021-02" db="EMBL/GenBank/DDBJ databases">
        <title>Fulvivirga sp. S481 isolated from sea water.</title>
        <authorList>
            <person name="Bae S.S."/>
            <person name="Baek K."/>
        </authorList>
    </citation>
    <scope>NUCLEOTIDE SEQUENCE</scope>
    <source>
        <strain evidence="6">S481</strain>
    </source>
</reference>
<dbReference type="Pfam" id="PF02245">
    <property type="entry name" value="Pur_DNA_glyco"/>
    <property type="match status" value="1"/>
</dbReference>
<protein>
    <recommendedName>
        <fullName evidence="5">Putative 3-methyladenine DNA glycosylase</fullName>
        <ecNumber evidence="5">3.2.2.-</ecNumber>
    </recommendedName>
</protein>
<organism evidence="6 7">
    <name type="scientific">Fulvivirga lutea</name>
    <dbReference type="NCBI Taxonomy" id="2810512"/>
    <lineage>
        <taxon>Bacteria</taxon>
        <taxon>Pseudomonadati</taxon>
        <taxon>Bacteroidota</taxon>
        <taxon>Cytophagia</taxon>
        <taxon>Cytophagales</taxon>
        <taxon>Fulvivirgaceae</taxon>
        <taxon>Fulvivirga</taxon>
    </lineage>
</organism>
<keyword evidence="7" id="KW-1185">Reference proteome</keyword>
<sequence>MKLNKSFYLSDNVLDVAKCLLGKRLCVIACGELKSGIIVETEAYSYKEKACHAYNFKNTKRTATLFENGGVAYVYLCYGIHKLFNIVTNVKGIPEGVLIRAVEPTEGIALKKKITSGPGKLTKAMGITLQHNQMDLTGDKIWIEDINHQPEIEASKRIGVDYAGEDAELLWRFTSKNNHWISK</sequence>
<evidence type="ECO:0000256" key="3">
    <source>
        <dbReference type="ARBA" id="ARBA00022801"/>
    </source>
</evidence>
<evidence type="ECO:0000256" key="5">
    <source>
        <dbReference type="HAMAP-Rule" id="MF_00527"/>
    </source>
</evidence>
<dbReference type="InterPro" id="IPR011034">
    <property type="entry name" value="Formyl_transferase-like_C_sf"/>
</dbReference>
<dbReference type="PANTHER" id="PTHR10429">
    <property type="entry name" value="DNA-3-METHYLADENINE GLYCOSYLASE"/>
    <property type="match status" value="1"/>
</dbReference>
<dbReference type="Proteomes" id="UP000662783">
    <property type="component" value="Chromosome"/>
</dbReference>
<dbReference type="EC" id="3.2.2.-" evidence="5"/>
<proteinExistence type="inferred from homology"/>
<dbReference type="GO" id="GO:0003677">
    <property type="term" value="F:DNA binding"/>
    <property type="evidence" value="ECO:0007669"/>
    <property type="project" value="InterPro"/>
</dbReference>
<dbReference type="CDD" id="cd00540">
    <property type="entry name" value="AAG"/>
    <property type="match status" value="1"/>
</dbReference>
<comment type="similarity">
    <text evidence="1 5">Belongs to the DNA glycosylase MPG family.</text>
</comment>
<dbReference type="EMBL" id="CP070608">
    <property type="protein sequence ID" value="QSE96533.1"/>
    <property type="molecule type" value="Genomic_DNA"/>
</dbReference>
<dbReference type="NCBIfam" id="TIGR00567">
    <property type="entry name" value="3mg"/>
    <property type="match status" value="1"/>
</dbReference>
<keyword evidence="4 5" id="KW-0234">DNA repair</keyword>